<gene>
    <name evidence="2" type="ORF">RMCFA_2172</name>
</gene>
<evidence type="ECO:0000256" key="1">
    <source>
        <dbReference type="SAM" id="MobiDB-lite"/>
    </source>
</evidence>
<evidence type="ECO:0000313" key="3">
    <source>
        <dbReference type="Proteomes" id="UP000069705"/>
    </source>
</evidence>
<comment type="caution">
    <text evidence="2">The sequence shown here is derived from an EMBL/GenBank/DDBJ whole genome shotgun (WGS) entry which is preliminary data.</text>
</comment>
<dbReference type="RefSeq" id="WP_072278939.1">
    <property type="nucleotide sequence ID" value="NZ_BCSZ01000021.1"/>
</dbReference>
<proteinExistence type="predicted"/>
<dbReference type="EMBL" id="BCSZ01000021">
    <property type="protein sequence ID" value="GAT02060.1"/>
    <property type="molecule type" value="Genomic_DNA"/>
</dbReference>
<dbReference type="Pfam" id="PF13481">
    <property type="entry name" value="AAA_25"/>
    <property type="match status" value="1"/>
</dbReference>
<sequence>MTSDTVSRGAELVASGKYAISTTVIKPKSVETLVAEVNAVSNMLDGTCGADISSLLAASRDLTRKIAAISSPDLLSSLVNAAQLDDMKFADLEEHVPGLITEGLFILGGPPKAGKSLLVGNLVCGVASGGMVLGRIHVKQRPVLLISLEDSHRRLQSRLKKIMHGQPLPKNLDVLIEVNPNVLLATITTWLQRHRDSAPMVVLDTLGKARHSSSSNANQYQEDYTFAGRVKAVIDGVPGAALVAVHHTRKMSAEDFLDTLSGTQGIAGAADGIVVLSRKRKSDEGILSVTGRDIEENEYAVKLDGIVWSLDGMDIVDAAATVDTRRERAAEGKLGDVKLDAIRFVNGRESTTPAELAEHLGIDNKVAGTRLGELFKTGYIAKPSQGHYAPLPRETRESSETAGQVKEPPPADSRVSRNSQATVTCSMEHCDVQLVNEQSIANGYCAECAWSLANTLDEMQALVPNE</sequence>
<dbReference type="AlphaFoldDB" id="A0A100WP11"/>
<dbReference type="Gene3D" id="3.40.50.300">
    <property type="entry name" value="P-loop containing nucleotide triphosphate hydrolases"/>
    <property type="match status" value="1"/>
</dbReference>
<accession>A0A100WP11</accession>
<dbReference type="SUPFAM" id="SSF52540">
    <property type="entry name" value="P-loop containing nucleoside triphosphate hydrolases"/>
    <property type="match status" value="1"/>
</dbReference>
<dbReference type="InterPro" id="IPR027417">
    <property type="entry name" value="P-loop_NTPase"/>
</dbReference>
<evidence type="ECO:0000313" key="2">
    <source>
        <dbReference type="EMBL" id="GAT02060.1"/>
    </source>
</evidence>
<protein>
    <recommendedName>
        <fullName evidence="4">AAA family ATPase</fullName>
    </recommendedName>
</protein>
<reference evidence="2 3" key="1">
    <citation type="journal article" date="2016" name="Genome Announc.">
        <title>Draft Genome Sequences of Five Rapidly Growing Mycobacterium Species, M. thermoresistibile, M. fortuitum subsp. acetamidolyticum, M. canariasense, M. brisbanense, and M. novocastrense.</title>
        <authorList>
            <person name="Katahira K."/>
            <person name="Ogura Y."/>
            <person name="Gotoh Y."/>
            <person name="Hayashi T."/>
        </authorList>
    </citation>
    <scope>NUCLEOTIDE SEQUENCE [LARGE SCALE GENOMIC DNA]</scope>
    <source>
        <strain evidence="2 3">JCM6368</strain>
    </source>
</reference>
<feature type="region of interest" description="Disordered" evidence="1">
    <location>
        <begin position="385"/>
        <end position="419"/>
    </location>
</feature>
<reference evidence="3" key="2">
    <citation type="submission" date="2016-02" db="EMBL/GenBank/DDBJ databases">
        <title>Draft genome sequence of five rapidly growing Mycobacterium species.</title>
        <authorList>
            <person name="Katahira K."/>
            <person name="Gotou Y."/>
            <person name="Iida K."/>
            <person name="Ogura Y."/>
            <person name="Hayashi T."/>
        </authorList>
    </citation>
    <scope>NUCLEOTIDE SEQUENCE [LARGE SCALE GENOMIC DNA]</scope>
    <source>
        <strain evidence="3">JCM6368</strain>
    </source>
</reference>
<evidence type="ECO:0008006" key="4">
    <source>
        <dbReference type="Google" id="ProtNLM"/>
    </source>
</evidence>
<organism evidence="2 3">
    <name type="scientific">Mycolicibacterium fortuitum subsp. acetamidolyticum</name>
    <dbReference type="NCBI Taxonomy" id="144550"/>
    <lineage>
        <taxon>Bacteria</taxon>
        <taxon>Bacillati</taxon>
        <taxon>Actinomycetota</taxon>
        <taxon>Actinomycetes</taxon>
        <taxon>Mycobacteriales</taxon>
        <taxon>Mycobacteriaceae</taxon>
        <taxon>Mycolicibacterium</taxon>
    </lineage>
</organism>
<dbReference type="Proteomes" id="UP000069705">
    <property type="component" value="Unassembled WGS sequence"/>
</dbReference>
<name>A0A100WP11_MYCFO</name>